<keyword evidence="2 3" id="KW-0808">Transferase</keyword>
<comment type="caution">
    <text evidence="6">The sequence shown here is derived from an EMBL/GenBank/DDBJ whole genome shotgun (WGS) entry which is preliminary data.</text>
</comment>
<dbReference type="Proteomes" id="UP001222325">
    <property type="component" value="Unassembled WGS sequence"/>
</dbReference>
<dbReference type="InterPro" id="IPR012328">
    <property type="entry name" value="Chalcone/stilbene_synt_C"/>
</dbReference>
<organism evidence="6 7">
    <name type="scientific">Mycena belliarum</name>
    <dbReference type="NCBI Taxonomy" id="1033014"/>
    <lineage>
        <taxon>Eukaryota</taxon>
        <taxon>Fungi</taxon>
        <taxon>Dikarya</taxon>
        <taxon>Basidiomycota</taxon>
        <taxon>Agaricomycotina</taxon>
        <taxon>Agaricomycetes</taxon>
        <taxon>Agaricomycetidae</taxon>
        <taxon>Agaricales</taxon>
        <taxon>Marasmiineae</taxon>
        <taxon>Mycenaceae</taxon>
        <taxon>Mycena</taxon>
    </lineage>
</organism>
<dbReference type="GO" id="GO:0030639">
    <property type="term" value="P:polyketide biosynthetic process"/>
    <property type="evidence" value="ECO:0007669"/>
    <property type="project" value="TreeGrafter"/>
</dbReference>
<evidence type="ECO:0000256" key="3">
    <source>
        <dbReference type="RuleBase" id="RU003633"/>
    </source>
</evidence>
<feature type="domain" description="Chalcone/stilbene synthase N-terminal" evidence="4">
    <location>
        <begin position="242"/>
        <end position="369"/>
    </location>
</feature>
<dbReference type="PANTHER" id="PTHR11877">
    <property type="entry name" value="HYDROXYMETHYLGLUTARYL-COA SYNTHASE"/>
    <property type="match status" value="1"/>
</dbReference>
<name>A0AAD6TW98_9AGAR</name>
<dbReference type="Pfam" id="PF00195">
    <property type="entry name" value="Chal_sti_synt_N"/>
    <property type="match status" value="1"/>
</dbReference>
<evidence type="ECO:0000313" key="7">
    <source>
        <dbReference type="Proteomes" id="UP001222325"/>
    </source>
</evidence>
<dbReference type="InterPro" id="IPR001099">
    <property type="entry name" value="Chalcone/stilbene_synt_N"/>
</dbReference>
<keyword evidence="7" id="KW-1185">Reference proteome</keyword>
<sequence length="528" mass="56008">MDKASCSYSALANSELENFVDNKLTHQQFKQQTTQLQASTCSNYIQVPGTLCTSRARWARTHGAAGPEATRLASELGSVGGRRDVCVARSAEASAVDIKRSHSELTELTQSCGMLAPNCEPGACGSESYVLFGSAPLVGRVPMYVGPALGAPGLLISGEGGSTKYYKSGPGSWHSNDSQEQDLYRPGTTEVYEGQALPKKEKKMPSPALKITGFGVAYPPNPTPSGDLDKLAYKWHEPSPALAKVLAINKHTEAGLSADAITHVVATTCTNSSNPGYDSFLAQDLGLRPGVEKVLLHGVGCAGGLAALRLAASLCQAAACRGEPAHVLVVACEITSLTGREELELISREQEVRIGITLFTDGASALVLSLDAAHLKGIFELVNWTHLTVPDTYADLAFSLSAKGFMPTLSARIPSLTAPCAPLLLETLLRTLPDGRAAFPTLRSNAADFDWAVHPGGAAILTAIQAVMKLDQEHMRASWEVYENHGNTSSVTILSVLDTVRRDPGREWVMGVAFGPGICAEGVLLRRI</sequence>
<dbReference type="InterPro" id="IPR011141">
    <property type="entry name" value="Polyketide_synthase_type-III"/>
</dbReference>
<dbReference type="InterPro" id="IPR016039">
    <property type="entry name" value="Thiolase-like"/>
</dbReference>
<dbReference type="Pfam" id="PF02797">
    <property type="entry name" value="Chal_sti_synt_C"/>
    <property type="match status" value="1"/>
</dbReference>
<feature type="domain" description="Chalcone/stilbene synthase C-terminal" evidence="5">
    <location>
        <begin position="444"/>
        <end position="527"/>
    </location>
</feature>
<evidence type="ECO:0000256" key="2">
    <source>
        <dbReference type="ARBA" id="ARBA00022679"/>
    </source>
</evidence>
<dbReference type="PANTHER" id="PTHR11877:SF46">
    <property type="entry name" value="TYPE III POLYKETIDE SYNTHASE A"/>
    <property type="match status" value="1"/>
</dbReference>
<evidence type="ECO:0000259" key="4">
    <source>
        <dbReference type="Pfam" id="PF00195"/>
    </source>
</evidence>
<dbReference type="Gene3D" id="3.40.47.10">
    <property type="match status" value="2"/>
</dbReference>
<dbReference type="GO" id="GO:0016747">
    <property type="term" value="F:acyltransferase activity, transferring groups other than amino-acyl groups"/>
    <property type="evidence" value="ECO:0007669"/>
    <property type="project" value="InterPro"/>
</dbReference>
<gene>
    <name evidence="6" type="ORF">B0H15DRAFT_803600</name>
</gene>
<dbReference type="AlphaFoldDB" id="A0AAD6TW98"/>
<dbReference type="EMBL" id="JARJCN010000049">
    <property type="protein sequence ID" value="KAJ7081606.1"/>
    <property type="molecule type" value="Genomic_DNA"/>
</dbReference>
<reference evidence="6" key="1">
    <citation type="submission" date="2023-03" db="EMBL/GenBank/DDBJ databases">
        <title>Massive genome expansion in bonnet fungi (Mycena s.s.) driven by repeated elements and novel gene families across ecological guilds.</title>
        <authorList>
            <consortium name="Lawrence Berkeley National Laboratory"/>
            <person name="Harder C.B."/>
            <person name="Miyauchi S."/>
            <person name="Viragh M."/>
            <person name="Kuo A."/>
            <person name="Thoen E."/>
            <person name="Andreopoulos B."/>
            <person name="Lu D."/>
            <person name="Skrede I."/>
            <person name="Drula E."/>
            <person name="Henrissat B."/>
            <person name="Morin E."/>
            <person name="Kohler A."/>
            <person name="Barry K."/>
            <person name="LaButti K."/>
            <person name="Morin E."/>
            <person name="Salamov A."/>
            <person name="Lipzen A."/>
            <person name="Mereny Z."/>
            <person name="Hegedus B."/>
            <person name="Baldrian P."/>
            <person name="Stursova M."/>
            <person name="Weitz H."/>
            <person name="Taylor A."/>
            <person name="Grigoriev I.V."/>
            <person name="Nagy L.G."/>
            <person name="Martin F."/>
            <person name="Kauserud H."/>
        </authorList>
    </citation>
    <scope>NUCLEOTIDE SEQUENCE</scope>
    <source>
        <strain evidence="6">CBHHK173m</strain>
    </source>
</reference>
<evidence type="ECO:0000259" key="5">
    <source>
        <dbReference type="Pfam" id="PF02797"/>
    </source>
</evidence>
<accession>A0AAD6TW98</accession>
<dbReference type="SUPFAM" id="SSF53901">
    <property type="entry name" value="Thiolase-like"/>
    <property type="match status" value="1"/>
</dbReference>
<proteinExistence type="inferred from homology"/>
<protein>
    <submittedName>
        <fullName evidence="6">Thiolase-like protein</fullName>
    </submittedName>
</protein>
<evidence type="ECO:0000313" key="6">
    <source>
        <dbReference type="EMBL" id="KAJ7081606.1"/>
    </source>
</evidence>
<comment type="similarity">
    <text evidence="1 3">Belongs to the thiolase-like superfamily. Chalcone/stilbene synthases family.</text>
</comment>
<evidence type="ECO:0000256" key="1">
    <source>
        <dbReference type="ARBA" id="ARBA00005531"/>
    </source>
</evidence>
<keyword evidence="3" id="KW-0012">Acyltransferase</keyword>